<feature type="region of interest" description="Disordered" evidence="2">
    <location>
        <begin position="1"/>
        <end position="28"/>
    </location>
</feature>
<protein>
    <recommendedName>
        <fullName evidence="5">Nucleotide exchange factor GrpE</fullName>
    </recommendedName>
</protein>
<dbReference type="Gene3D" id="2.30.22.10">
    <property type="entry name" value="Head domain of nucleotide exchange factor GrpE"/>
    <property type="match status" value="1"/>
</dbReference>
<feature type="compositionally biased region" description="Low complexity" evidence="2">
    <location>
        <begin position="225"/>
        <end position="255"/>
    </location>
</feature>
<evidence type="ECO:0000313" key="3">
    <source>
        <dbReference type="EMBL" id="GII75982.1"/>
    </source>
</evidence>
<feature type="compositionally biased region" description="Basic and acidic residues" evidence="2">
    <location>
        <begin position="273"/>
        <end position="286"/>
    </location>
</feature>
<accession>A0A919R2T7</accession>
<dbReference type="GO" id="GO:0051087">
    <property type="term" value="F:protein-folding chaperone binding"/>
    <property type="evidence" value="ECO:0007669"/>
    <property type="project" value="InterPro"/>
</dbReference>
<evidence type="ECO:0008006" key="5">
    <source>
        <dbReference type="Google" id="ProtNLM"/>
    </source>
</evidence>
<dbReference type="EMBL" id="BOOU01000013">
    <property type="protein sequence ID" value="GII75982.1"/>
    <property type="molecule type" value="Genomic_DNA"/>
</dbReference>
<organism evidence="3 4">
    <name type="scientific">Sphaerisporangium rufum</name>
    <dbReference type="NCBI Taxonomy" id="1381558"/>
    <lineage>
        <taxon>Bacteria</taxon>
        <taxon>Bacillati</taxon>
        <taxon>Actinomycetota</taxon>
        <taxon>Actinomycetes</taxon>
        <taxon>Streptosporangiales</taxon>
        <taxon>Streptosporangiaceae</taxon>
        <taxon>Sphaerisporangium</taxon>
    </lineage>
</organism>
<proteinExistence type="predicted"/>
<dbReference type="SUPFAM" id="SSF51064">
    <property type="entry name" value="Head domain of nucleotide exchange factor GrpE"/>
    <property type="match status" value="1"/>
</dbReference>
<reference evidence="3" key="1">
    <citation type="submission" date="2021-01" db="EMBL/GenBank/DDBJ databases">
        <title>Whole genome shotgun sequence of Sphaerisporangium rufum NBRC 109079.</title>
        <authorList>
            <person name="Komaki H."/>
            <person name="Tamura T."/>
        </authorList>
    </citation>
    <scope>NUCLEOTIDE SEQUENCE</scope>
    <source>
        <strain evidence="3">NBRC 109079</strain>
    </source>
</reference>
<evidence type="ECO:0000313" key="4">
    <source>
        <dbReference type="Proteomes" id="UP000655287"/>
    </source>
</evidence>
<comment type="caution">
    <text evidence="3">The sequence shown here is derived from an EMBL/GenBank/DDBJ whole genome shotgun (WGS) entry which is preliminary data.</text>
</comment>
<keyword evidence="1" id="KW-0143">Chaperone</keyword>
<name>A0A919R2T7_9ACTN</name>
<dbReference type="GO" id="GO:0006457">
    <property type="term" value="P:protein folding"/>
    <property type="evidence" value="ECO:0007669"/>
    <property type="project" value="InterPro"/>
</dbReference>
<dbReference type="InterPro" id="IPR009012">
    <property type="entry name" value="GrpE_head"/>
</dbReference>
<gene>
    <name evidence="3" type="ORF">Sru01_09640</name>
</gene>
<dbReference type="Proteomes" id="UP000655287">
    <property type="component" value="Unassembled WGS sequence"/>
</dbReference>
<evidence type="ECO:0000256" key="2">
    <source>
        <dbReference type="SAM" id="MobiDB-lite"/>
    </source>
</evidence>
<feature type="compositionally biased region" description="Low complexity" evidence="2">
    <location>
        <begin position="195"/>
        <end position="206"/>
    </location>
</feature>
<dbReference type="AlphaFoldDB" id="A0A919R2T7"/>
<dbReference type="Pfam" id="PF01025">
    <property type="entry name" value="GrpE"/>
    <property type="match status" value="1"/>
</dbReference>
<evidence type="ECO:0000256" key="1">
    <source>
        <dbReference type="ARBA" id="ARBA00023186"/>
    </source>
</evidence>
<dbReference type="GO" id="GO:0000774">
    <property type="term" value="F:adenyl-nucleotide exchange factor activity"/>
    <property type="evidence" value="ECO:0007669"/>
    <property type="project" value="InterPro"/>
</dbReference>
<dbReference type="GO" id="GO:0042803">
    <property type="term" value="F:protein homodimerization activity"/>
    <property type="evidence" value="ECO:0007669"/>
    <property type="project" value="InterPro"/>
</dbReference>
<keyword evidence="4" id="KW-1185">Reference proteome</keyword>
<feature type="region of interest" description="Disordered" evidence="2">
    <location>
        <begin position="195"/>
        <end position="387"/>
    </location>
</feature>
<sequence length="387" mass="37957">MASPPAEPREPASAAAAPSPLPGGADLSGAVDRLRERIDELAGQVGAVAAAAGREHERAAHREQVIDRLHAESQTLRRGLLEEALTPVRAALYRLHDTVAREAARWSSPEPPEAGLAGPLLAAIADEVAEVLGRTGAERLAVAAGDAYDAARHRPAGTEQVAPESDGTVVRVVAEGFASGERTLRKASVIVGRAAAAGGPRSPVPSGRKDGPAPPRPASGDTGGARTTAPADRASAAAKPAGGPPEKNATTTTPPSGGPAVKARTAKAPGGGRDGKSEAAGDKPDKNAGAAGKEPDEKADAAGGKPDAVVDGPAEKAGAAGGKPDAKASGGGDAPAAAGGTPGKGRAVAERKASRAAPDVGRQDVGGRAAPAEAGGGGVGDKDEESD</sequence>
<dbReference type="InterPro" id="IPR000740">
    <property type="entry name" value="GrpE"/>
</dbReference>